<feature type="region of interest" description="Disordered" evidence="11">
    <location>
        <begin position="583"/>
        <end position="603"/>
    </location>
</feature>
<evidence type="ECO:0000256" key="1">
    <source>
        <dbReference type="ARBA" id="ARBA00004194"/>
    </source>
</evidence>
<protein>
    <recommendedName>
        <fullName evidence="17">Acetyl-CoA synthetase-like protein</fullName>
    </recommendedName>
</protein>
<dbReference type="GO" id="GO:0009100">
    <property type="term" value="P:glycoprotein metabolic process"/>
    <property type="evidence" value="ECO:0007669"/>
    <property type="project" value="UniProtKB-ARBA"/>
</dbReference>
<keyword evidence="8" id="KW-0333">Golgi apparatus</keyword>
<dbReference type="PANTHER" id="PTHR43201">
    <property type="entry name" value="ACYL-COA SYNTHETASE"/>
    <property type="match status" value="1"/>
</dbReference>
<dbReference type="Gene3D" id="3.90.550.20">
    <property type="match status" value="1"/>
</dbReference>
<evidence type="ECO:0000256" key="6">
    <source>
        <dbReference type="ARBA" id="ARBA00022968"/>
    </source>
</evidence>
<proteinExistence type="inferred from homology"/>
<keyword evidence="6" id="KW-0735">Signal-anchor</keyword>
<evidence type="ECO:0000313" key="16">
    <source>
        <dbReference type="Proteomes" id="UP001321760"/>
    </source>
</evidence>
<accession>A0AAV9GHV5</accession>
<dbReference type="Gene3D" id="3.30.300.30">
    <property type="match status" value="1"/>
</dbReference>
<organism evidence="15 16">
    <name type="scientific">Podospora aff. communis PSN243</name>
    <dbReference type="NCBI Taxonomy" id="3040156"/>
    <lineage>
        <taxon>Eukaryota</taxon>
        <taxon>Fungi</taxon>
        <taxon>Dikarya</taxon>
        <taxon>Ascomycota</taxon>
        <taxon>Pezizomycotina</taxon>
        <taxon>Sordariomycetes</taxon>
        <taxon>Sordariomycetidae</taxon>
        <taxon>Sordariales</taxon>
        <taxon>Podosporaceae</taxon>
        <taxon>Podospora</taxon>
    </lineage>
</organism>
<keyword evidence="16" id="KW-1185">Reference proteome</keyword>
<sequence>MLTFRRALVAAAFVLTILFLTTRSSSPAVPAAAETFPKAHAFADSSRQASTTAAGRKIDGAAIHGASSSRQRPNKKGQQALQDISKLSLYDKLAYQFPYDVETKFPAYIWQTWKWTPAHSEFDFREQEATWTEQHPGFVHEVITDTVAVHLLRLLYASVPEVLEAYEALPLPVLKADFFRYLILLARGGIYSDIDTYAIRSALEWIPESVPRDAVGLVIGIEADPDRPDWKDWYSRRIQFCQWTIQSKPGHPVLREIVTRITDQTLRRKRAGSLRDINNKGVIEFTGPALWTDIIFEYFNDDRYFDMSKSPGPIDFRNFTGMEVAKRVGDVVVLPITSFSPGVQQMGAKDYDDPMAFVKHDFEGGLTRSLAEGPKEPPLSPLTIPEQFASVVSQHGDRPAVISRSPTAGRDALPDMLSDQLPAALETILTYEALDLVSNSLARSLRSLGVKKGDRVAVSLGNCPEFASLTYAIFKLGAILVPLNPGFNSKQVTAALNHLGVKILVIGAVTDLAYKPCRGRSNLPLLQAIVPDLDSGRIEAPNVPTLEKVVLVDNSSSHPLVSFPKPSQCRSLVPFTSLFEGFAPRSSSSSTRPTVPDTPLSPSETINIQFTSGTTSHPKAAMLSHTSILNNGALIGNNMSLHPQDLIVCPPPLFHCFGCVLGYMATATHGAAILFPSPAFDPLASIRMVADHRATGLYGVATMFVAMLELVASQSHLSNPFISLSKLRDFPSHLRKGIAAGSSVPESLMRKLYSILGLEELVICYGMTETAPVSCMTTPNDPFSKRTTSVGKAMPHTKVKVVDPHDRSRVLPVGERGELAAAGYLVMKGYWGDEARTNEVRIAEPDGEVWMYSGDEASMDSEGYVEITGRIKDLIIRGGENIHPLEIENCLFQHPLIAEASVVGVPDERYGESVGVFVIVHKGVEPVEGEKERGEEQGLESWAKGKGEGKKVLTKEEVRSWVGEHLSGHLVPKHVWWVEEYPKTASGKIQKFKLREMAKELVGSAGRG</sequence>
<feature type="domain" description="AMP-binding enzyme C-terminal" evidence="14">
    <location>
        <begin position="886"/>
        <end position="988"/>
    </location>
</feature>
<evidence type="ECO:0000256" key="2">
    <source>
        <dbReference type="ARBA" id="ARBA00009003"/>
    </source>
</evidence>
<comment type="similarity">
    <text evidence="2">Belongs to the glycosyltransferase 32 family.</text>
</comment>
<feature type="domain" description="AMP-dependent synthetase/ligase" evidence="13">
    <location>
        <begin position="395"/>
        <end position="831"/>
    </location>
</feature>
<dbReference type="EMBL" id="MU865949">
    <property type="protein sequence ID" value="KAK4447507.1"/>
    <property type="molecule type" value="Genomic_DNA"/>
</dbReference>
<dbReference type="GO" id="GO:0031956">
    <property type="term" value="F:medium-chain fatty acid-CoA ligase activity"/>
    <property type="evidence" value="ECO:0007669"/>
    <property type="project" value="TreeGrafter"/>
</dbReference>
<dbReference type="InterPro" id="IPR007577">
    <property type="entry name" value="GlycoTrfase_DXD_sugar-bd_CS"/>
</dbReference>
<evidence type="ECO:0000256" key="12">
    <source>
        <dbReference type="SAM" id="SignalP"/>
    </source>
</evidence>
<dbReference type="InterPro" id="IPR000873">
    <property type="entry name" value="AMP-dep_synth/lig_dom"/>
</dbReference>
<feature type="signal peptide" evidence="12">
    <location>
        <begin position="1"/>
        <end position="24"/>
    </location>
</feature>
<evidence type="ECO:0000256" key="4">
    <source>
        <dbReference type="ARBA" id="ARBA00022679"/>
    </source>
</evidence>
<evidence type="ECO:0000259" key="13">
    <source>
        <dbReference type="Pfam" id="PF00501"/>
    </source>
</evidence>
<comment type="caution">
    <text evidence="15">The sequence shown here is derived from an EMBL/GenBank/DDBJ whole genome shotgun (WGS) entry which is preliminary data.</text>
</comment>
<dbReference type="PROSITE" id="PS00455">
    <property type="entry name" value="AMP_BINDING"/>
    <property type="match status" value="1"/>
</dbReference>
<dbReference type="GO" id="GO:0000139">
    <property type="term" value="C:Golgi membrane"/>
    <property type="evidence" value="ECO:0007669"/>
    <property type="project" value="UniProtKB-SubCell"/>
</dbReference>
<evidence type="ECO:0000256" key="10">
    <source>
        <dbReference type="ARBA" id="ARBA00060399"/>
    </source>
</evidence>
<evidence type="ECO:0000256" key="7">
    <source>
        <dbReference type="ARBA" id="ARBA00022989"/>
    </source>
</evidence>
<keyword evidence="4" id="KW-0808">Transferase</keyword>
<dbReference type="SUPFAM" id="SSF56801">
    <property type="entry name" value="Acetyl-CoA synthetase-like"/>
    <property type="match status" value="1"/>
</dbReference>
<keyword evidence="12" id="KW-0732">Signal</keyword>
<dbReference type="Proteomes" id="UP001321760">
    <property type="component" value="Unassembled WGS sequence"/>
</dbReference>
<dbReference type="InterPro" id="IPR020845">
    <property type="entry name" value="AMP-binding_CS"/>
</dbReference>
<dbReference type="InterPro" id="IPR045851">
    <property type="entry name" value="AMP-bd_C_sf"/>
</dbReference>
<dbReference type="Pfam" id="PF13193">
    <property type="entry name" value="AMP-binding_C"/>
    <property type="match status" value="1"/>
</dbReference>
<evidence type="ECO:0008006" key="17">
    <source>
        <dbReference type="Google" id="ProtNLM"/>
    </source>
</evidence>
<dbReference type="FunFam" id="3.90.550.20:FF:000002">
    <property type="entry name" value="Initiation-specific alpha-1,6-mannosyltransferase"/>
    <property type="match status" value="1"/>
</dbReference>
<evidence type="ECO:0000313" key="15">
    <source>
        <dbReference type="EMBL" id="KAK4447507.1"/>
    </source>
</evidence>
<gene>
    <name evidence="15" type="ORF">QBC34DRAFT_450182</name>
</gene>
<evidence type="ECO:0000256" key="11">
    <source>
        <dbReference type="SAM" id="MobiDB-lite"/>
    </source>
</evidence>
<keyword evidence="7" id="KW-1133">Transmembrane helix</keyword>
<dbReference type="InterPro" id="IPR029044">
    <property type="entry name" value="Nucleotide-diphossugar_trans"/>
</dbReference>
<evidence type="ECO:0000256" key="5">
    <source>
        <dbReference type="ARBA" id="ARBA00022692"/>
    </source>
</evidence>
<feature type="chain" id="PRO_5043990016" description="Acetyl-CoA synthetase-like protein" evidence="12">
    <location>
        <begin position="25"/>
        <end position="1008"/>
    </location>
</feature>
<dbReference type="Gene3D" id="3.40.50.12780">
    <property type="entry name" value="N-terminal domain of ligase-like"/>
    <property type="match status" value="1"/>
</dbReference>
<evidence type="ECO:0000256" key="8">
    <source>
        <dbReference type="ARBA" id="ARBA00023034"/>
    </source>
</evidence>
<keyword evidence="5" id="KW-0812">Transmembrane</keyword>
<dbReference type="PANTHER" id="PTHR43201:SF30">
    <property type="entry name" value="AMP-DEPENDENT SYNTHETASE_LIGASE DOMAIN-CONTAINING PROTEIN"/>
    <property type="match status" value="1"/>
</dbReference>
<dbReference type="Pfam" id="PF00501">
    <property type="entry name" value="AMP-binding"/>
    <property type="match status" value="1"/>
</dbReference>
<dbReference type="InterPro" id="IPR025110">
    <property type="entry name" value="AMP-bd_C"/>
</dbReference>
<dbReference type="GO" id="GO:0006631">
    <property type="term" value="P:fatty acid metabolic process"/>
    <property type="evidence" value="ECO:0007669"/>
    <property type="project" value="TreeGrafter"/>
</dbReference>
<dbReference type="GO" id="GO:0016757">
    <property type="term" value="F:glycosyltransferase activity"/>
    <property type="evidence" value="ECO:0007669"/>
    <property type="project" value="UniProtKB-KW"/>
</dbReference>
<feature type="compositionally biased region" description="Low complexity" evidence="11">
    <location>
        <begin position="584"/>
        <end position="594"/>
    </location>
</feature>
<evidence type="ECO:0000256" key="3">
    <source>
        <dbReference type="ARBA" id="ARBA00022676"/>
    </source>
</evidence>
<dbReference type="AlphaFoldDB" id="A0AAV9GHV5"/>
<dbReference type="SUPFAM" id="SSF53448">
    <property type="entry name" value="Nucleotide-diphospho-sugar transferases"/>
    <property type="match status" value="1"/>
</dbReference>
<reference evidence="15" key="2">
    <citation type="submission" date="2023-05" db="EMBL/GenBank/DDBJ databases">
        <authorList>
            <consortium name="Lawrence Berkeley National Laboratory"/>
            <person name="Steindorff A."/>
            <person name="Hensen N."/>
            <person name="Bonometti L."/>
            <person name="Westerberg I."/>
            <person name="Brannstrom I.O."/>
            <person name="Guillou S."/>
            <person name="Cros-Aarteil S."/>
            <person name="Calhoun S."/>
            <person name="Haridas S."/>
            <person name="Kuo A."/>
            <person name="Mondo S."/>
            <person name="Pangilinan J."/>
            <person name="Riley R."/>
            <person name="Labutti K."/>
            <person name="Andreopoulos B."/>
            <person name="Lipzen A."/>
            <person name="Chen C."/>
            <person name="Yanf M."/>
            <person name="Daum C."/>
            <person name="Ng V."/>
            <person name="Clum A."/>
            <person name="Ohm R."/>
            <person name="Martin F."/>
            <person name="Silar P."/>
            <person name="Natvig D."/>
            <person name="Lalanne C."/>
            <person name="Gautier V."/>
            <person name="Ament-Velasquez S.L."/>
            <person name="Kruys A."/>
            <person name="Hutchinson M.I."/>
            <person name="Powell A.J."/>
            <person name="Barry K."/>
            <person name="Miller A.N."/>
            <person name="Grigoriev I.V."/>
            <person name="Debuchy R."/>
            <person name="Gladieux P."/>
            <person name="Thoren M.H."/>
            <person name="Johannesson H."/>
        </authorList>
    </citation>
    <scope>NUCLEOTIDE SEQUENCE</scope>
    <source>
        <strain evidence="15">PSN243</strain>
    </source>
</reference>
<keyword evidence="9" id="KW-0472">Membrane</keyword>
<comment type="subcellular location">
    <subcellularLocation>
        <location evidence="10">Endomembrane system</location>
        <topology evidence="10">Single-pass type II membrane protein</topology>
    </subcellularLocation>
    <subcellularLocation>
        <location evidence="1">Golgi apparatus membrane</location>
        <topology evidence="1">Single-pass membrane protein</topology>
    </subcellularLocation>
</comment>
<dbReference type="Pfam" id="PF04488">
    <property type="entry name" value="Gly_transf_sug"/>
    <property type="match status" value="1"/>
</dbReference>
<dbReference type="InterPro" id="IPR042099">
    <property type="entry name" value="ANL_N_sf"/>
</dbReference>
<evidence type="ECO:0000256" key="9">
    <source>
        <dbReference type="ARBA" id="ARBA00023136"/>
    </source>
</evidence>
<name>A0AAV9GHV5_9PEZI</name>
<evidence type="ECO:0000259" key="14">
    <source>
        <dbReference type="Pfam" id="PF13193"/>
    </source>
</evidence>
<reference evidence="15" key="1">
    <citation type="journal article" date="2023" name="Mol. Phylogenet. Evol.">
        <title>Genome-scale phylogeny and comparative genomics of the fungal order Sordariales.</title>
        <authorList>
            <person name="Hensen N."/>
            <person name="Bonometti L."/>
            <person name="Westerberg I."/>
            <person name="Brannstrom I.O."/>
            <person name="Guillou S."/>
            <person name="Cros-Aarteil S."/>
            <person name="Calhoun S."/>
            <person name="Haridas S."/>
            <person name="Kuo A."/>
            <person name="Mondo S."/>
            <person name="Pangilinan J."/>
            <person name="Riley R."/>
            <person name="LaButti K."/>
            <person name="Andreopoulos B."/>
            <person name="Lipzen A."/>
            <person name="Chen C."/>
            <person name="Yan M."/>
            <person name="Daum C."/>
            <person name="Ng V."/>
            <person name="Clum A."/>
            <person name="Steindorff A."/>
            <person name="Ohm R.A."/>
            <person name="Martin F."/>
            <person name="Silar P."/>
            <person name="Natvig D.O."/>
            <person name="Lalanne C."/>
            <person name="Gautier V."/>
            <person name="Ament-Velasquez S.L."/>
            <person name="Kruys A."/>
            <person name="Hutchinson M.I."/>
            <person name="Powell A.J."/>
            <person name="Barry K."/>
            <person name="Miller A.N."/>
            <person name="Grigoriev I.V."/>
            <person name="Debuchy R."/>
            <person name="Gladieux P."/>
            <person name="Hiltunen Thoren M."/>
            <person name="Johannesson H."/>
        </authorList>
    </citation>
    <scope>NUCLEOTIDE SEQUENCE</scope>
    <source>
        <strain evidence="15">PSN243</strain>
    </source>
</reference>
<keyword evidence="3" id="KW-0328">Glycosyltransferase</keyword>